<keyword evidence="1" id="KW-1133">Transmembrane helix</keyword>
<reference evidence="2 3" key="1">
    <citation type="submission" date="2020-08" db="EMBL/GenBank/DDBJ databases">
        <title>Genomic Encyclopedia of Type Strains, Phase IV (KMG-IV): sequencing the most valuable type-strain genomes for metagenomic binning, comparative biology and taxonomic classification.</title>
        <authorList>
            <person name="Goeker M."/>
        </authorList>
    </citation>
    <scope>NUCLEOTIDE SEQUENCE [LARGE SCALE GENOMIC DNA]</scope>
    <source>
        <strain evidence="2 3">DSM 101806</strain>
    </source>
</reference>
<feature type="transmembrane region" description="Helical" evidence="1">
    <location>
        <begin position="109"/>
        <end position="130"/>
    </location>
</feature>
<sequence length="136" mass="14944">MAMNRAQKRYSVSVMLLMAGYVLILLGVVAYHDNHPLHGPLGYVAGLLPAFPVIGVFFVLGRYLVEERDEYLRMQVTRQALIATGFAMSIATAWGFLENFDLVPHVYAYYAAILWFAGLGLGACINKLAAMRGGGE</sequence>
<dbReference type="EMBL" id="JACIEH010000006">
    <property type="protein sequence ID" value="MBB4101456.1"/>
    <property type="molecule type" value="Genomic_DNA"/>
</dbReference>
<accession>A0A7W6JXU4</accession>
<dbReference type="Proteomes" id="UP000557392">
    <property type="component" value="Unassembled WGS sequence"/>
</dbReference>
<proteinExistence type="predicted"/>
<gene>
    <name evidence="2" type="ORF">GGR46_005048</name>
</gene>
<organism evidence="2 3">
    <name type="scientific">Sphingomonas kyeonggiensis</name>
    <dbReference type="NCBI Taxonomy" id="1268553"/>
    <lineage>
        <taxon>Bacteria</taxon>
        <taxon>Pseudomonadati</taxon>
        <taxon>Pseudomonadota</taxon>
        <taxon>Alphaproteobacteria</taxon>
        <taxon>Sphingomonadales</taxon>
        <taxon>Sphingomonadaceae</taxon>
        <taxon>Sphingomonas</taxon>
    </lineage>
</organism>
<keyword evidence="1" id="KW-0472">Membrane</keyword>
<evidence type="ECO:0000313" key="2">
    <source>
        <dbReference type="EMBL" id="MBB4101456.1"/>
    </source>
</evidence>
<comment type="caution">
    <text evidence="2">The sequence shown here is derived from an EMBL/GenBank/DDBJ whole genome shotgun (WGS) entry which is preliminary data.</text>
</comment>
<evidence type="ECO:0000256" key="1">
    <source>
        <dbReference type="SAM" id="Phobius"/>
    </source>
</evidence>
<evidence type="ECO:0000313" key="3">
    <source>
        <dbReference type="Proteomes" id="UP000557392"/>
    </source>
</evidence>
<dbReference type="AlphaFoldDB" id="A0A7W6JXU4"/>
<protein>
    <submittedName>
        <fullName evidence="2">Uncharacterized protein</fullName>
    </submittedName>
</protein>
<keyword evidence="3" id="KW-1185">Reference proteome</keyword>
<feature type="transmembrane region" description="Helical" evidence="1">
    <location>
        <begin position="43"/>
        <end position="64"/>
    </location>
</feature>
<name>A0A7W6JXU4_9SPHN</name>
<feature type="transmembrane region" description="Helical" evidence="1">
    <location>
        <begin position="12"/>
        <end position="31"/>
    </location>
</feature>
<dbReference type="RefSeq" id="WP_184000813.1">
    <property type="nucleotide sequence ID" value="NZ_JACIEH010000006.1"/>
</dbReference>
<feature type="transmembrane region" description="Helical" evidence="1">
    <location>
        <begin position="76"/>
        <end position="97"/>
    </location>
</feature>
<keyword evidence="1" id="KW-0812">Transmembrane</keyword>